<keyword evidence="4" id="KW-1185">Reference proteome</keyword>
<evidence type="ECO:0000259" key="2">
    <source>
        <dbReference type="Pfam" id="PF12638"/>
    </source>
</evidence>
<dbReference type="EMBL" id="JBAMMX010000005">
    <property type="protein sequence ID" value="KAK6939953.1"/>
    <property type="molecule type" value="Genomic_DNA"/>
</dbReference>
<accession>A0AAN8VRT2</accession>
<feature type="domain" description="Staygreen protein" evidence="2">
    <location>
        <begin position="77"/>
        <end position="226"/>
    </location>
</feature>
<gene>
    <name evidence="3" type="ORF">RJ641_029484</name>
</gene>
<comment type="caution">
    <text evidence="3">The sequence shown here is derived from an EMBL/GenBank/DDBJ whole genome shotgun (WGS) entry which is preliminary data.</text>
</comment>
<comment type="similarity">
    <text evidence="1">Belongs to the staygreen family.</text>
</comment>
<evidence type="ECO:0000313" key="4">
    <source>
        <dbReference type="Proteomes" id="UP001370490"/>
    </source>
</evidence>
<dbReference type="PANTHER" id="PTHR31750">
    <property type="entry name" value="PROTEIN STAY-GREEN 1, CHLOROPLASTIC-RELATED"/>
    <property type="match status" value="1"/>
</dbReference>
<organism evidence="3 4">
    <name type="scientific">Dillenia turbinata</name>
    <dbReference type="NCBI Taxonomy" id="194707"/>
    <lineage>
        <taxon>Eukaryota</taxon>
        <taxon>Viridiplantae</taxon>
        <taxon>Streptophyta</taxon>
        <taxon>Embryophyta</taxon>
        <taxon>Tracheophyta</taxon>
        <taxon>Spermatophyta</taxon>
        <taxon>Magnoliopsida</taxon>
        <taxon>eudicotyledons</taxon>
        <taxon>Gunneridae</taxon>
        <taxon>Pentapetalae</taxon>
        <taxon>Dilleniales</taxon>
        <taxon>Dilleniaceae</taxon>
        <taxon>Dillenia</taxon>
    </lineage>
</organism>
<protein>
    <submittedName>
        <fullName evidence="3">Staygreen protein</fullName>
    </submittedName>
</protein>
<dbReference type="Pfam" id="PF12638">
    <property type="entry name" value="Staygreen"/>
    <property type="match status" value="1"/>
</dbReference>
<evidence type="ECO:0000313" key="3">
    <source>
        <dbReference type="EMBL" id="KAK6939953.1"/>
    </source>
</evidence>
<dbReference type="Proteomes" id="UP001370490">
    <property type="component" value="Unassembled WGS sequence"/>
</dbReference>
<dbReference type="PANTHER" id="PTHR31750:SF18">
    <property type="entry name" value="MAGNESIUM DECHELATASE SGRL, CHLOROPLASTIC"/>
    <property type="match status" value="1"/>
</dbReference>
<evidence type="ECO:0000256" key="1">
    <source>
        <dbReference type="ARBA" id="ARBA00009234"/>
    </source>
</evidence>
<dbReference type="InterPro" id="IPR024438">
    <property type="entry name" value="Staygreen"/>
</dbReference>
<reference evidence="3 4" key="1">
    <citation type="submission" date="2023-12" db="EMBL/GenBank/DDBJ databases">
        <title>A high-quality genome assembly for Dillenia turbinata (Dilleniales).</title>
        <authorList>
            <person name="Chanderbali A."/>
        </authorList>
    </citation>
    <scope>NUCLEOTIDE SEQUENCE [LARGE SCALE GENOMIC DNA]</scope>
    <source>
        <strain evidence="3">LSX21</strain>
        <tissue evidence="3">Leaf</tissue>
    </source>
</reference>
<proteinExistence type="inferred from homology"/>
<name>A0AAN8VRT2_9MAGN</name>
<dbReference type="AlphaFoldDB" id="A0AAN8VRT2"/>
<sequence length="268" mass="30499">MSPSMAFYPAFCFSPPLSQQKYLSILINNYNTANKKHKNKLFHRRPAHLLHSSTSSRTPSYNTLAFQVAKLLGPPARFEASKLKVIFNGEEVDEYSTIRPRTYTLSHCDLTADLTLTISNIINLEQLEGWYNKDDVVAEWCNVEGNMCLHVHCYVSGPNLLLDLAAEFRYHIFCKELPLVLKAVLQGDSLLFKEHPELMDAIVRVYFHSGLQKYNRVECWGPLKDAAKGREEDQMDGLVGASNKALSSTSQKWRSLRSIFQALVTLLR</sequence>